<dbReference type="GO" id="GO:0046872">
    <property type="term" value="F:metal ion binding"/>
    <property type="evidence" value="ECO:0007669"/>
    <property type="project" value="UniProtKB-KW"/>
</dbReference>
<dbReference type="GO" id="GO:0005739">
    <property type="term" value="C:mitochondrion"/>
    <property type="evidence" value="ECO:0007669"/>
    <property type="project" value="GOC"/>
</dbReference>
<proteinExistence type="inferred from homology"/>
<dbReference type="PANTHER" id="PTHR10371">
    <property type="entry name" value="NADH DEHYDROGENASE UBIQUINONE FLAVOPROTEIN 2, MITOCHONDRIAL"/>
    <property type="match status" value="1"/>
</dbReference>
<accession>A0A0V0QY54</accession>
<reference evidence="9 10" key="1">
    <citation type="journal article" date="2015" name="Sci. Rep.">
        <title>Genome of the facultative scuticociliatosis pathogen Pseudocohnilembus persalinus provides insight into its virulence through horizontal gene transfer.</title>
        <authorList>
            <person name="Xiong J."/>
            <person name="Wang G."/>
            <person name="Cheng J."/>
            <person name="Tian M."/>
            <person name="Pan X."/>
            <person name="Warren A."/>
            <person name="Jiang C."/>
            <person name="Yuan D."/>
            <person name="Miao W."/>
        </authorList>
    </citation>
    <scope>NUCLEOTIDE SEQUENCE [LARGE SCALE GENOMIC DNA]</scope>
    <source>
        <strain evidence="9">36N120E</strain>
    </source>
</reference>
<keyword evidence="10" id="KW-1185">Reference proteome</keyword>
<dbReference type="GO" id="GO:0006120">
    <property type="term" value="P:mitochondrial electron transport, NADH to ubiquinone"/>
    <property type="evidence" value="ECO:0007669"/>
    <property type="project" value="TreeGrafter"/>
</dbReference>
<name>A0A0V0QY54_PSEPJ</name>
<feature type="binding site" evidence="7">
    <location>
        <position position="180"/>
    </location>
    <ligand>
        <name>[2Fe-2S] cluster</name>
        <dbReference type="ChEBI" id="CHEBI:190135"/>
    </ligand>
</feature>
<dbReference type="EMBL" id="LDAU01000087">
    <property type="protein sequence ID" value="KRX07140.1"/>
    <property type="molecule type" value="Genomic_DNA"/>
</dbReference>
<dbReference type="GO" id="GO:0003954">
    <property type="term" value="F:NADH dehydrogenase activity"/>
    <property type="evidence" value="ECO:0007669"/>
    <property type="project" value="TreeGrafter"/>
</dbReference>
<dbReference type="PIRSF" id="PIRSF000216">
    <property type="entry name" value="NADH_DH_24kDa"/>
    <property type="match status" value="1"/>
</dbReference>
<evidence type="ECO:0000313" key="10">
    <source>
        <dbReference type="Proteomes" id="UP000054937"/>
    </source>
</evidence>
<feature type="region of interest" description="Disordered" evidence="8">
    <location>
        <begin position="217"/>
        <end position="239"/>
    </location>
</feature>
<dbReference type="PANTHER" id="PTHR10371:SF3">
    <property type="entry name" value="NADH DEHYDROGENASE [UBIQUINONE] FLAVOPROTEIN 2, MITOCHONDRIAL"/>
    <property type="match status" value="1"/>
</dbReference>
<comment type="similarity">
    <text evidence="1">Belongs to the complex I 24 kDa subunit family.</text>
</comment>
<evidence type="ECO:0000256" key="6">
    <source>
        <dbReference type="ARBA" id="ARBA00034078"/>
    </source>
</evidence>
<dbReference type="InterPro" id="IPR002023">
    <property type="entry name" value="NuoE-like"/>
</dbReference>
<comment type="cofactor">
    <cofactor evidence="7">
        <name>[2Fe-2S] cluster</name>
        <dbReference type="ChEBI" id="CHEBI:190135"/>
    </cofactor>
    <text evidence="7">Binds 1 [2Fe-2S] cluster.</text>
</comment>
<dbReference type="InParanoid" id="A0A0V0QY54"/>
<dbReference type="Proteomes" id="UP000054937">
    <property type="component" value="Unassembled WGS sequence"/>
</dbReference>
<evidence type="ECO:0000256" key="1">
    <source>
        <dbReference type="ARBA" id="ARBA00010643"/>
    </source>
</evidence>
<dbReference type="InterPro" id="IPR036249">
    <property type="entry name" value="Thioredoxin-like_sf"/>
</dbReference>
<dbReference type="AlphaFoldDB" id="A0A0V0QY54"/>
<comment type="caution">
    <text evidence="9">The sequence shown here is derived from an EMBL/GenBank/DDBJ whole genome shotgun (WGS) entry which is preliminary data.</text>
</comment>
<sequence length="277" mass="31716">MQKFSNKLLQTLARQQKYNFSIFASHRNDEHNSESVPFDFTPENYKQIEKILAKYPKKSKKSGIMPLLWLAQEQNDNWVPLSAMKKVAKILEVSDMEVYEVATFYTMYNRTPIGKFQLQICGTTPCMVTIYLIYVGSNLKIIFACLCGAKEIIKTCEEYCGCKLGETSADGMWTINEVECLGACANAPMMQVNNQWVYEDLTPENTKKLLDDLQAGTEKKGPQTHRINAEGPQGRTTLEDKDFLNSEQIYSRDFAAAKQQWEDKKKAEQEAARQKKK</sequence>
<dbReference type="Gene3D" id="1.10.10.1590">
    <property type="entry name" value="NADH-quinone oxidoreductase subunit E"/>
    <property type="match status" value="1"/>
</dbReference>
<keyword evidence="4 7" id="KW-0408">Iron</keyword>
<dbReference type="SUPFAM" id="SSF52833">
    <property type="entry name" value="Thioredoxin-like"/>
    <property type="match status" value="1"/>
</dbReference>
<comment type="cofactor">
    <cofactor evidence="6">
        <name>[2Fe-2S] cluster</name>
        <dbReference type="ChEBI" id="CHEBI:190135"/>
    </cofactor>
</comment>
<dbReference type="GO" id="GO:0051537">
    <property type="term" value="F:2 iron, 2 sulfur cluster binding"/>
    <property type="evidence" value="ECO:0007669"/>
    <property type="project" value="UniProtKB-KW"/>
</dbReference>
<evidence type="ECO:0000256" key="2">
    <source>
        <dbReference type="ARBA" id="ARBA00022714"/>
    </source>
</evidence>
<dbReference type="NCBIfam" id="TIGR01958">
    <property type="entry name" value="nuoE_fam"/>
    <property type="match status" value="1"/>
</dbReference>
<dbReference type="InterPro" id="IPR042128">
    <property type="entry name" value="NuoE_dom"/>
</dbReference>
<gene>
    <name evidence="9" type="ORF">PPERSA_09354</name>
</gene>
<keyword evidence="5 7" id="KW-0411">Iron-sulfur</keyword>
<protein>
    <submittedName>
        <fullName evidence="9">Thioredoxin-like fold</fullName>
    </submittedName>
</protein>
<keyword evidence="2 7" id="KW-0001">2Fe-2S</keyword>
<evidence type="ECO:0000256" key="8">
    <source>
        <dbReference type="SAM" id="MobiDB-lite"/>
    </source>
</evidence>
<evidence type="ECO:0000256" key="7">
    <source>
        <dbReference type="PIRSR" id="PIRSR000216-1"/>
    </source>
</evidence>
<dbReference type="Pfam" id="PF01257">
    <property type="entry name" value="2Fe-2S_thioredx"/>
    <property type="match status" value="2"/>
</dbReference>
<feature type="binding site" evidence="7">
    <location>
        <position position="126"/>
    </location>
    <ligand>
        <name>[2Fe-2S] cluster</name>
        <dbReference type="ChEBI" id="CHEBI:190135"/>
    </ligand>
</feature>
<dbReference type="Gene3D" id="3.40.30.10">
    <property type="entry name" value="Glutaredoxin"/>
    <property type="match status" value="1"/>
</dbReference>
<organism evidence="9 10">
    <name type="scientific">Pseudocohnilembus persalinus</name>
    <name type="common">Ciliate</name>
    <dbReference type="NCBI Taxonomy" id="266149"/>
    <lineage>
        <taxon>Eukaryota</taxon>
        <taxon>Sar</taxon>
        <taxon>Alveolata</taxon>
        <taxon>Ciliophora</taxon>
        <taxon>Intramacronucleata</taxon>
        <taxon>Oligohymenophorea</taxon>
        <taxon>Scuticociliatia</taxon>
        <taxon>Philasterida</taxon>
        <taxon>Pseudocohnilembidae</taxon>
        <taxon>Pseudocohnilembus</taxon>
    </lineage>
</organism>
<feature type="binding site" evidence="7">
    <location>
        <position position="121"/>
    </location>
    <ligand>
        <name>[2Fe-2S] cluster</name>
        <dbReference type="ChEBI" id="CHEBI:190135"/>
    </ligand>
</feature>
<dbReference type="OMA" id="ERTMHYL"/>
<dbReference type="OrthoDB" id="10254187at2759"/>
<evidence type="ECO:0000313" key="9">
    <source>
        <dbReference type="EMBL" id="KRX07140.1"/>
    </source>
</evidence>
<keyword evidence="3 7" id="KW-0479">Metal-binding</keyword>
<feature type="binding site" evidence="7">
    <location>
        <position position="184"/>
    </location>
    <ligand>
        <name>[2Fe-2S] cluster</name>
        <dbReference type="ChEBI" id="CHEBI:190135"/>
    </ligand>
</feature>
<evidence type="ECO:0000256" key="5">
    <source>
        <dbReference type="ARBA" id="ARBA00023014"/>
    </source>
</evidence>
<dbReference type="InterPro" id="IPR041921">
    <property type="entry name" value="NuoE_N"/>
</dbReference>
<dbReference type="CDD" id="cd03064">
    <property type="entry name" value="TRX_Fd_NuoE"/>
    <property type="match status" value="1"/>
</dbReference>
<dbReference type="FunFam" id="1.10.10.1590:FF:000001">
    <property type="entry name" value="NADH-quinone oxidoreductase subunit E"/>
    <property type="match status" value="1"/>
</dbReference>
<evidence type="ECO:0000256" key="3">
    <source>
        <dbReference type="ARBA" id="ARBA00022723"/>
    </source>
</evidence>
<evidence type="ECO:0000256" key="4">
    <source>
        <dbReference type="ARBA" id="ARBA00023004"/>
    </source>
</evidence>